<comment type="caution">
    <text evidence="3">The sequence shown here is derived from an EMBL/GenBank/DDBJ whole genome shotgun (WGS) entry which is preliminary data.</text>
</comment>
<evidence type="ECO:0000256" key="2">
    <source>
        <dbReference type="SAM" id="Phobius"/>
    </source>
</evidence>
<feature type="transmembrane region" description="Helical" evidence="2">
    <location>
        <begin position="262"/>
        <end position="283"/>
    </location>
</feature>
<dbReference type="PANTHER" id="PTHR11328">
    <property type="entry name" value="MAJOR FACILITATOR SUPERFAMILY DOMAIN-CONTAINING PROTEIN"/>
    <property type="match status" value="1"/>
</dbReference>
<feature type="transmembrane region" description="Helical" evidence="2">
    <location>
        <begin position="356"/>
        <end position="385"/>
    </location>
</feature>
<name>A0ABP8K3Y7_9MICO</name>
<dbReference type="InterPro" id="IPR039672">
    <property type="entry name" value="MFS_2"/>
</dbReference>
<protein>
    <submittedName>
        <fullName evidence="3">MFS transporter</fullName>
    </submittedName>
</protein>
<feature type="transmembrane region" description="Helical" evidence="2">
    <location>
        <begin position="290"/>
        <end position="309"/>
    </location>
</feature>
<feature type="transmembrane region" description="Helical" evidence="2">
    <location>
        <begin position="225"/>
        <end position="250"/>
    </location>
</feature>
<feature type="transmembrane region" description="Helical" evidence="2">
    <location>
        <begin position="98"/>
        <end position="125"/>
    </location>
</feature>
<keyword evidence="2" id="KW-0472">Membrane</keyword>
<dbReference type="PANTHER" id="PTHR11328:SF24">
    <property type="entry name" value="MAJOR FACILITATOR SUPERFAMILY (MFS) PROFILE DOMAIN-CONTAINING PROTEIN"/>
    <property type="match status" value="1"/>
</dbReference>
<feature type="transmembrane region" description="Helical" evidence="2">
    <location>
        <begin position="146"/>
        <end position="168"/>
    </location>
</feature>
<dbReference type="Proteomes" id="UP001500945">
    <property type="component" value="Unassembled WGS sequence"/>
</dbReference>
<dbReference type="SUPFAM" id="SSF103473">
    <property type="entry name" value="MFS general substrate transporter"/>
    <property type="match status" value="1"/>
</dbReference>
<dbReference type="Gene3D" id="1.20.1250.20">
    <property type="entry name" value="MFS general substrate transporter like domains"/>
    <property type="match status" value="1"/>
</dbReference>
<organism evidence="3 4">
    <name type="scientific">Fodinibacter luteus</name>
    <dbReference type="NCBI Taxonomy" id="552064"/>
    <lineage>
        <taxon>Bacteria</taxon>
        <taxon>Bacillati</taxon>
        <taxon>Actinomycetota</taxon>
        <taxon>Actinomycetes</taxon>
        <taxon>Micrococcales</taxon>
        <taxon>Intrasporangiaceae</taxon>
        <taxon>Fodinibacter (ex Wang et al. 2009)</taxon>
    </lineage>
</organism>
<gene>
    <name evidence="3" type="ORF">GCM10023168_08190</name>
</gene>
<evidence type="ECO:0000256" key="1">
    <source>
        <dbReference type="SAM" id="MobiDB-lite"/>
    </source>
</evidence>
<feature type="transmembrane region" description="Helical" evidence="2">
    <location>
        <begin position="180"/>
        <end position="198"/>
    </location>
</feature>
<keyword evidence="4" id="KW-1185">Reference proteome</keyword>
<dbReference type="InterPro" id="IPR036259">
    <property type="entry name" value="MFS_trans_sf"/>
</dbReference>
<sequence length="470" mass="50010">MPTWRYSIGMFGLAIPINTIRVSTLLFYVDILGLDVRAYGTVMAVYAVLDAVDNPVLGHLSDRTRTRWGRRRPWLVVGAVLLTAGLVGFFWAPSTLDGVALVAWFAFFAILCEAADSMYAANYNALLPELFRDEHRRAGANSLRQAFQLIGFAIALAATPALTTSVFGAEDSPSGFRTTALLYAGLALAALLFMALNVREDPARVAEGHDGFLTGARVILRNPHFWLVGLATACYLVPLAFVLAGVQLYVKYSLGLPVANSLWLIGSSIAIAAVALPVWTGLVRRRGAPFAWRLAFVFLAGGFVPFYLATSLASAIAGLGVVALGWSGLLATNDLIQARVVDDDIRRHGQHREGLFLSAFGFFSRLTGATAGIGLGSLGLLFGYYSGNDPGPDPGAAFRVAVGVYPFVIAVLGVILSLLIRVPAAGTEVPATASSEPGTPARSARQTARPRTVRAGRLAKGPAPRHDEVP</sequence>
<feature type="transmembrane region" description="Helical" evidence="2">
    <location>
        <begin position="315"/>
        <end position="336"/>
    </location>
</feature>
<dbReference type="Pfam" id="PF13347">
    <property type="entry name" value="MFS_2"/>
    <property type="match status" value="1"/>
</dbReference>
<reference evidence="4" key="1">
    <citation type="journal article" date="2019" name="Int. J. Syst. Evol. Microbiol.">
        <title>The Global Catalogue of Microorganisms (GCM) 10K type strain sequencing project: providing services to taxonomists for standard genome sequencing and annotation.</title>
        <authorList>
            <consortium name="The Broad Institute Genomics Platform"/>
            <consortium name="The Broad Institute Genome Sequencing Center for Infectious Disease"/>
            <person name="Wu L."/>
            <person name="Ma J."/>
        </authorList>
    </citation>
    <scope>NUCLEOTIDE SEQUENCE [LARGE SCALE GENOMIC DNA]</scope>
    <source>
        <strain evidence="4">JCM 17809</strain>
    </source>
</reference>
<feature type="transmembrane region" description="Helical" evidence="2">
    <location>
        <begin position="397"/>
        <end position="420"/>
    </location>
</feature>
<dbReference type="EMBL" id="BAABGM010000003">
    <property type="protein sequence ID" value="GAA4399989.1"/>
    <property type="molecule type" value="Genomic_DNA"/>
</dbReference>
<feature type="region of interest" description="Disordered" evidence="1">
    <location>
        <begin position="429"/>
        <end position="470"/>
    </location>
</feature>
<proteinExistence type="predicted"/>
<keyword evidence="2" id="KW-0812">Transmembrane</keyword>
<evidence type="ECO:0000313" key="4">
    <source>
        <dbReference type="Proteomes" id="UP001500945"/>
    </source>
</evidence>
<accession>A0ABP8K3Y7</accession>
<feature type="transmembrane region" description="Helical" evidence="2">
    <location>
        <begin position="6"/>
        <end position="29"/>
    </location>
</feature>
<feature type="transmembrane region" description="Helical" evidence="2">
    <location>
        <begin position="73"/>
        <end position="92"/>
    </location>
</feature>
<evidence type="ECO:0000313" key="3">
    <source>
        <dbReference type="EMBL" id="GAA4399989.1"/>
    </source>
</evidence>
<keyword evidence="2" id="KW-1133">Transmembrane helix</keyword>